<keyword evidence="1" id="KW-1133">Transmembrane helix</keyword>
<protein>
    <submittedName>
        <fullName evidence="2">Uncharacterized protein</fullName>
    </submittedName>
</protein>
<name>A0A0U5GZ91_9EURY</name>
<dbReference type="Proteomes" id="UP000066737">
    <property type="component" value="Chromosome I"/>
</dbReference>
<keyword evidence="3" id="KW-1185">Reference proteome</keyword>
<dbReference type="KEGG" id="hhb:Hhub_1382"/>
<dbReference type="InterPro" id="IPR055941">
    <property type="entry name" value="DUF7519"/>
</dbReference>
<sequence>MSEFDARPPSLAVVPATVAAALVVLPVAAGSTVGLVFAGPGAAAVVYGARDAARRYVTLGGALAFVGVAVAAATGLPTALALIAGVAALVAYDTGEHAVSLGVDVGADAPVAQSVAVHTAGSVAVASLAAGVGFGIYQFGPASLPVTGLVALLFAAVFLAYALGD</sequence>
<organism evidence="2 3">
    <name type="scientific">Halobacterium hubeiense</name>
    <dbReference type="NCBI Taxonomy" id="1407499"/>
    <lineage>
        <taxon>Archaea</taxon>
        <taxon>Methanobacteriati</taxon>
        <taxon>Methanobacteriota</taxon>
        <taxon>Stenosarchaea group</taxon>
        <taxon>Halobacteria</taxon>
        <taxon>Halobacteriales</taxon>
        <taxon>Halobacteriaceae</taxon>
        <taxon>Halobacterium</taxon>
    </lineage>
</organism>
<dbReference type="STRING" id="1407499.HHUB_1382"/>
<feature type="transmembrane region" description="Helical" evidence="1">
    <location>
        <begin position="144"/>
        <end position="163"/>
    </location>
</feature>
<proteinExistence type="predicted"/>
<accession>A0A0U5GZ91</accession>
<reference evidence="3" key="1">
    <citation type="journal article" date="2016" name="Environ. Microbiol.">
        <title>The complete genome of a viable archaeum isolated from 123-million-year-old rock salt.</title>
        <authorList>
            <person name="Jaakkola S.T."/>
            <person name="Pfeiffer F."/>
            <person name="Ravantti J.J."/>
            <person name="Guo Q."/>
            <person name="Liu Y."/>
            <person name="Chen X."/>
            <person name="Ma H."/>
            <person name="Yang C."/>
            <person name="Oksanen H.M."/>
            <person name="Bamford D.H."/>
        </authorList>
    </citation>
    <scope>NUCLEOTIDE SEQUENCE</scope>
    <source>
        <strain evidence="3">JI20-1</strain>
    </source>
</reference>
<keyword evidence="1" id="KW-0472">Membrane</keyword>
<dbReference type="Pfam" id="PF24363">
    <property type="entry name" value="DUF7519"/>
    <property type="match status" value="1"/>
</dbReference>
<feature type="transmembrane region" description="Helical" evidence="1">
    <location>
        <begin position="112"/>
        <end position="137"/>
    </location>
</feature>
<dbReference type="EMBL" id="LN831302">
    <property type="protein sequence ID" value="CQH48083.1"/>
    <property type="molecule type" value="Genomic_DNA"/>
</dbReference>
<evidence type="ECO:0000313" key="3">
    <source>
        <dbReference type="Proteomes" id="UP000066737"/>
    </source>
</evidence>
<dbReference type="GeneID" id="91108855"/>
<dbReference type="RefSeq" id="WP_059055665.1">
    <property type="nucleotide sequence ID" value="NZ_CEML01000002.1"/>
</dbReference>
<dbReference type="AlphaFoldDB" id="A0A0U5GZ91"/>
<evidence type="ECO:0000256" key="1">
    <source>
        <dbReference type="SAM" id="Phobius"/>
    </source>
</evidence>
<feature type="transmembrane region" description="Helical" evidence="1">
    <location>
        <begin position="20"/>
        <end position="47"/>
    </location>
</feature>
<keyword evidence="1" id="KW-0812">Transmembrane</keyword>
<evidence type="ECO:0000313" key="2">
    <source>
        <dbReference type="EMBL" id="CQH48083.1"/>
    </source>
</evidence>
<gene>
    <name evidence="2" type="ORF">HHUB_1382</name>
</gene>
<feature type="transmembrane region" description="Helical" evidence="1">
    <location>
        <begin position="59"/>
        <end position="92"/>
    </location>
</feature>